<dbReference type="AlphaFoldDB" id="A0A485JA86"/>
<gene>
    <name evidence="2" type="ORF">NCTC10974_00052</name>
</gene>
<dbReference type="Proteomes" id="UP000358010">
    <property type="component" value="Unassembled WGS sequence"/>
</dbReference>
<proteinExistence type="predicted"/>
<sequence>MVSVTSYTYPTETENDNSQFQSQTQSQGLSQSLRDSIEVILLHLMRWNKAACSIIVEHYLKMPLFVKFSEIYYYTF</sequence>
<dbReference type="EMBL" id="CAADJZ010000001">
    <property type="protein sequence ID" value="VFT66638.1"/>
    <property type="molecule type" value="Genomic_DNA"/>
</dbReference>
<feature type="region of interest" description="Disordered" evidence="1">
    <location>
        <begin position="1"/>
        <end position="27"/>
    </location>
</feature>
<organism evidence="2 3">
    <name type="scientific">Escherichia coli</name>
    <dbReference type="NCBI Taxonomy" id="562"/>
    <lineage>
        <taxon>Bacteria</taxon>
        <taxon>Pseudomonadati</taxon>
        <taxon>Pseudomonadota</taxon>
        <taxon>Gammaproteobacteria</taxon>
        <taxon>Enterobacterales</taxon>
        <taxon>Enterobacteriaceae</taxon>
        <taxon>Escherichia</taxon>
    </lineage>
</organism>
<accession>A0A485JA86</accession>
<evidence type="ECO:0000313" key="2">
    <source>
        <dbReference type="EMBL" id="VFT66638.1"/>
    </source>
</evidence>
<name>A0A485JA86_ECOLX</name>
<feature type="compositionally biased region" description="Low complexity" evidence="1">
    <location>
        <begin position="18"/>
        <end position="27"/>
    </location>
</feature>
<protein>
    <submittedName>
        <fullName evidence="2">Uncharacterized protein</fullName>
    </submittedName>
</protein>
<evidence type="ECO:0000256" key="1">
    <source>
        <dbReference type="SAM" id="MobiDB-lite"/>
    </source>
</evidence>
<evidence type="ECO:0000313" key="3">
    <source>
        <dbReference type="Proteomes" id="UP000358010"/>
    </source>
</evidence>
<feature type="compositionally biased region" description="Polar residues" evidence="1">
    <location>
        <begin position="1"/>
        <end position="12"/>
    </location>
</feature>
<reference evidence="2 3" key="1">
    <citation type="submission" date="2019-03" db="EMBL/GenBank/DDBJ databases">
        <authorList>
            <consortium name="Pathogen Informatics"/>
        </authorList>
    </citation>
    <scope>NUCLEOTIDE SEQUENCE [LARGE SCALE GENOMIC DNA]</scope>
    <source>
        <strain evidence="2 3">NCTC10974</strain>
    </source>
</reference>